<dbReference type="RefSeq" id="WP_280136802.1">
    <property type="nucleotide sequence ID" value="NZ_FQVC01000004.1"/>
</dbReference>
<dbReference type="AlphaFoldDB" id="A0A1M4YP93"/>
<keyword evidence="1" id="KW-1133">Transmembrane helix</keyword>
<dbReference type="Proteomes" id="UP000184533">
    <property type="component" value="Unassembled WGS sequence"/>
</dbReference>
<evidence type="ECO:0000313" key="2">
    <source>
        <dbReference type="EMBL" id="SHF07332.1"/>
    </source>
</evidence>
<proteinExistence type="predicted"/>
<protein>
    <submittedName>
        <fullName evidence="2">Uncharacterized protein</fullName>
    </submittedName>
</protein>
<sequence length="40" mass="4427">MQRKRAIAIAIEQRQAFQARLLIAAGMLLLPALILLLISP</sequence>
<dbReference type="EMBL" id="FQVC01000004">
    <property type="protein sequence ID" value="SHF07332.1"/>
    <property type="molecule type" value="Genomic_DNA"/>
</dbReference>
<keyword evidence="1" id="KW-0812">Transmembrane</keyword>
<organism evidence="2 3">
    <name type="scientific">Devosia limi DSM 17137</name>
    <dbReference type="NCBI Taxonomy" id="1121477"/>
    <lineage>
        <taxon>Bacteria</taxon>
        <taxon>Pseudomonadati</taxon>
        <taxon>Pseudomonadota</taxon>
        <taxon>Alphaproteobacteria</taxon>
        <taxon>Hyphomicrobiales</taxon>
        <taxon>Devosiaceae</taxon>
        <taxon>Devosia</taxon>
    </lineage>
</organism>
<evidence type="ECO:0000256" key="1">
    <source>
        <dbReference type="SAM" id="Phobius"/>
    </source>
</evidence>
<feature type="transmembrane region" description="Helical" evidence="1">
    <location>
        <begin position="21"/>
        <end position="39"/>
    </location>
</feature>
<gene>
    <name evidence="2" type="ORF">SAMN02745223_01750</name>
</gene>
<name>A0A1M4YP93_9HYPH</name>
<accession>A0A1M4YP93</accession>
<reference evidence="2 3" key="1">
    <citation type="submission" date="2016-11" db="EMBL/GenBank/DDBJ databases">
        <authorList>
            <person name="Jaros S."/>
            <person name="Januszkiewicz K."/>
            <person name="Wedrychowicz H."/>
        </authorList>
    </citation>
    <scope>NUCLEOTIDE SEQUENCE [LARGE SCALE GENOMIC DNA]</scope>
    <source>
        <strain evidence="2 3">DSM 17137</strain>
    </source>
</reference>
<evidence type="ECO:0000313" key="3">
    <source>
        <dbReference type="Proteomes" id="UP000184533"/>
    </source>
</evidence>
<keyword evidence="1" id="KW-0472">Membrane</keyword>